<accession>A0A816QSH2</accession>
<sequence>MCILCCVDRLKIQLYFTIPCDPVNCFSGISLAH</sequence>
<organism evidence="1">
    <name type="scientific">Brassica napus</name>
    <name type="common">Rape</name>
    <dbReference type="NCBI Taxonomy" id="3708"/>
    <lineage>
        <taxon>Eukaryota</taxon>
        <taxon>Viridiplantae</taxon>
        <taxon>Streptophyta</taxon>
        <taxon>Embryophyta</taxon>
        <taxon>Tracheophyta</taxon>
        <taxon>Spermatophyta</taxon>
        <taxon>Magnoliopsida</taxon>
        <taxon>eudicotyledons</taxon>
        <taxon>Gunneridae</taxon>
        <taxon>Pentapetalae</taxon>
        <taxon>rosids</taxon>
        <taxon>malvids</taxon>
        <taxon>Brassicales</taxon>
        <taxon>Brassicaceae</taxon>
        <taxon>Brassiceae</taxon>
        <taxon>Brassica</taxon>
    </lineage>
</organism>
<dbReference type="Proteomes" id="UP001295469">
    <property type="component" value="Chromosome C06"/>
</dbReference>
<protein>
    <submittedName>
        <fullName evidence="1">(rape) hypothetical protein</fullName>
    </submittedName>
</protein>
<dbReference type="AlphaFoldDB" id="A0A816QSH2"/>
<dbReference type="EMBL" id="HG994370">
    <property type="protein sequence ID" value="CAF2062711.1"/>
    <property type="molecule type" value="Genomic_DNA"/>
</dbReference>
<evidence type="ECO:0000313" key="1">
    <source>
        <dbReference type="EMBL" id="CAF2062711.1"/>
    </source>
</evidence>
<reference evidence="1" key="1">
    <citation type="submission" date="2021-01" db="EMBL/GenBank/DDBJ databases">
        <authorList>
            <consortium name="Genoscope - CEA"/>
            <person name="William W."/>
        </authorList>
    </citation>
    <scope>NUCLEOTIDE SEQUENCE</scope>
</reference>
<proteinExistence type="predicted"/>
<gene>
    <name evidence="1" type="ORF">DARMORV10_C06P39770.1</name>
</gene>
<name>A0A816QSH2_BRANA</name>